<dbReference type="Gene3D" id="1.20.5.340">
    <property type="match status" value="1"/>
</dbReference>
<feature type="compositionally biased region" description="Basic and acidic residues" evidence="2">
    <location>
        <begin position="178"/>
        <end position="190"/>
    </location>
</feature>
<keyword evidence="1" id="KW-0175">Coiled coil</keyword>
<evidence type="ECO:0000256" key="2">
    <source>
        <dbReference type="SAM" id="MobiDB-lite"/>
    </source>
</evidence>
<protein>
    <submittedName>
        <fullName evidence="3">MPP9 phase</fullName>
    </submittedName>
</protein>
<feature type="compositionally biased region" description="Basic and acidic residues" evidence="2">
    <location>
        <begin position="870"/>
        <end position="883"/>
    </location>
</feature>
<dbReference type="EMBL" id="JAHCLZ010007556">
    <property type="protein sequence ID" value="KAK1194666.1"/>
    <property type="molecule type" value="Genomic_DNA"/>
</dbReference>
<dbReference type="PANTHER" id="PTHR14926">
    <property type="entry name" value="M-PHASE PHOSPHOPROTEIN 9"/>
    <property type="match status" value="1"/>
</dbReference>
<name>A0AA40L651_PYGPA</name>
<reference evidence="3" key="1">
    <citation type="submission" date="2021-05" db="EMBL/GenBank/DDBJ databases">
        <title>A comprehensive genomic history of the evolution of penguins.</title>
        <authorList>
            <person name="Bi X."/>
        </authorList>
    </citation>
    <scope>NUCLEOTIDE SEQUENCE</scope>
    <source>
        <strain evidence="3">Gentoo_SouthGeorgia</strain>
        <tissue evidence="3">Blood</tissue>
    </source>
</reference>
<evidence type="ECO:0000313" key="4">
    <source>
        <dbReference type="Proteomes" id="UP001177209"/>
    </source>
</evidence>
<feature type="region of interest" description="Disordered" evidence="2">
    <location>
        <begin position="486"/>
        <end position="519"/>
    </location>
</feature>
<evidence type="ECO:0000313" key="3">
    <source>
        <dbReference type="EMBL" id="KAK1194666.1"/>
    </source>
</evidence>
<proteinExistence type="predicted"/>
<feature type="compositionally biased region" description="Polar residues" evidence="2">
    <location>
        <begin position="446"/>
        <end position="458"/>
    </location>
</feature>
<dbReference type="InterPro" id="IPR026636">
    <property type="entry name" value="MPHOSPH9"/>
</dbReference>
<feature type="non-terminal residue" evidence="3">
    <location>
        <position position="1138"/>
    </location>
</feature>
<dbReference type="PANTHER" id="PTHR14926:SF1">
    <property type="entry name" value="M-PHASE PHOSPHOPROTEIN 9"/>
    <property type="match status" value="1"/>
</dbReference>
<feature type="region of interest" description="Disordered" evidence="2">
    <location>
        <begin position="167"/>
        <end position="198"/>
    </location>
</feature>
<dbReference type="Proteomes" id="UP001177209">
    <property type="component" value="Unassembled WGS sequence"/>
</dbReference>
<feature type="region of interest" description="Disordered" evidence="2">
    <location>
        <begin position="822"/>
        <end position="857"/>
    </location>
</feature>
<gene>
    <name evidence="3" type="primary">Mphosph9</name>
    <name evidence="3" type="ORF">KCX86_0006280</name>
</gene>
<feature type="non-terminal residue" evidence="3">
    <location>
        <position position="1"/>
    </location>
</feature>
<feature type="coiled-coil region" evidence="1">
    <location>
        <begin position="274"/>
        <end position="301"/>
    </location>
</feature>
<sequence>SPSSNPNGVSGYSGNTRSSLMPGSVELLASFMQDIQNIGNADSDIVKNCETRWLRLLRLVEKQCQEQIVAQQEQFHHQIQLIQNEIRQLVKLQTSDWGAGKSRSLPAKLTDTFSSLESQMGMRSEIFEENECIVNQLRSNEAESQPNASDLHQECFANDASVNSGYGTLSASELNPSKSDDINKRTDYMDKTSQGQGDAAVLQSDAIVASVQNKRELPPPKIEENPSSGRNDILVFPAEFEHKVDEDQCGKKSSKSLTSWAQKLKQNQSKRINAEEVSVNSMQENEQAKKLSQENTNLTDAALPPYTFYLNQPNESPNSLVSEASGLSYWKLDEKELYHSLPENFRSEFADIFSTKLSSADETKLSSLKDIYHKRQRENKQLPDQSFMPSSQSSHPPEILTLDPTLHMKPGQQNPGCCFFNIPEDTTPFSPDSMAEPGFSSHCDTDSFSQTSNSSQLDDSPKYPASSRAVHLDLWRNHPFQNENKTSCPFPMAYRDANNDNSVNTEEEETLTPTPSSVTQCADNSLPEYSLSVASVEDPVIMSKIRQNLREKHARHIADLRAYYDSEIHSLKQQLEASHKTASSEDLKKINQNLADRCDQLDAALNEASARIKALENKNNMLEKQVADWRERFYAVSNTSKVLQERIEETRTSNKEKDNTISRLKSRLKDLEEAFEKAYKLSDNKNTRLKEENKMFQNLLGEYESLGKEHERVKDTLNATENKLLDANTQISDLKRTISKLEAQLKQVEHENMLKLRHITESRLRTSCAKDFFFFFCSHSKLATPDVSRRKWLIPGAEYSIFTGQPLEVQESPKDNRLEETYIPSRHHSPPEKDSSQEDSSTNTIEKKENEISEAPIIKAFKELEEGKAFKDWGTQTEKEDTSAKTSNRRQTVGFVETSLVANRSPEKGKDQHRPKRYSSPSGQRSSSLPPSNRKSNTPTRREIMLAPVSVTYSPKRSPKENLSPGFSHLLSKNENTVTRFDILLDDLETGPTSTLEHNNPRKRLQFLSLDDVEGVRHSSCAESVNTGMKKATAWDERSVAQKHEPVLSPCEGDFKYAARIKTLAETERLFDELTQEKQQAKIIFILNRIPSSGGRMTLQARLNQEALEDRLERINRDLGSIRMTLKRFHVLRTSANL</sequence>
<dbReference type="AlphaFoldDB" id="A0AA40L651"/>
<organism evidence="3 4">
    <name type="scientific">Pygoscelis papua</name>
    <name type="common">Gentoo penguin</name>
    <dbReference type="NCBI Taxonomy" id="30457"/>
    <lineage>
        <taxon>Eukaryota</taxon>
        <taxon>Metazoa</taxon>
        <taxon>Chordata</taxon>
        <taxon>Craniata</taxon>
        <taxon>Vertebrata</taxon>
        <taxon>Euteleostomi</taxon>
        <taxon>Archelosauria</taxon>
        <taxon>Archosauria</taxon>
        <taxon>Dinosauria</taxon>
        <taxon>Saurischia</taxon>
        <taxon>Theropoda</taxon>
        <taxon>Coelurosauria</taxon>
        <taxon>Aves</taxon>
        <taxon>Neognathae</taxon>
        <taxon>Neoaves</taxon>
        <taxon>Aequornithes</taxon>
        <taxon>Sphenisciformes</taxon>
        <taxon>Spheniscidae</taxon>
        <taxon>Pygoscelis</taxon>
    </lineage>
</organism>
<feature type="region of interest" description="Disordered" evidence="2">
    <location>
        <begin position="870"/>
        <end position="945"/>
    </location>
</feature>
<feature type="region of interest" description="Disordered" evidence="2">
    <location>
        <begin position="379"/>
        <end position="407"/>
    </location>
</feature>
<evidence type="ECO:0000256" key="1">
    <source>
        <dbReference type="SAM" id="Coils"/>
    </source>
</evidence>
<dbReference type="GO" id="GO:0005814">
    <property type="term" value="C:centriole"/>
    <property type="evidence" value="ECO:0007669"/>
    <property type="project" value="TreeGrafter"/>
</dbReference>
<accession>A0AA40L651</accession>
<feature type="compositionally biased region" description="Polar residues" evidence="2">
    <location>
        <begin position="382"/>
        <end position="395"/>
    </location>
</feature>
<feature type="region of interest" description="Disordered" evidence="2">
    <location>
        <begin position="429"/>
        <end position="465"/>
    </location>
</feature>
<comment type="caution">
    <text evidence="3">The sequence shown here is derived from an EMBL/GenBank/DDBJ whole genome shotgun (WGS) entry which is preliminary data.</text>
</comment>
<feature type="compositionally biased region" description="Polar residues" evidence="2">
    <location>
        <begin position="167"/>
        <end position="177"/>
    </location>
</feature>
<feature type="compositionally biased region" description="Low complexity" evidence="2">
    <location>
        <begin position="919"/>
        <end position="932"/>
    </location>
</feature>
<keyword evidence="4" id="KW-1185">Reference proteome</keyword>
<feature type="coiled-coil region" evidence="1">
    <location>
        <begin position="584"/>
        <end position="751"/>
    </location>
</feature>